<feature type="region of interest" description="Disordered" evidence="8">
    <location>
        <begin position="965"/>
        <end position="985"/>
    </location>
</feature>
<organism evidence="11 12">
    <name type="scientific">Canis lupus familiaris</name>
    <name type="common">Dog</name>
    <name type="synonym">Canis familiaris</name>
    <dbReference type="NCBI Taxonomy" id="9615"/>
    <lineage>
        <taxon>Eukaryota</taxon>
        <taxon>Metazoa</taxon>
        <taxon>Chordata</taxon>
        <taxon>Craniata</taxon>
        <taxon>Vertebrata</taxon>
        <taxon>Euteleostomi</taxon>
        <taxon>Mammalia</taxon>
        <taxon>Eutheria</taxon>
        <taxon>Laurasiatheria</taxon>
        <taxon>Carnivora</taxon>
        <taxon>Caniformia</taxon>
        <taxon>Canidae</taxon>
        <taxon>Canis</taxon>
    </lineage>
</organism>
<sequence length="985" mass="110854">MDRMASSMKQVPNPLPKVLSRRGVGAGIEAAERESFERTQTVSINKAINTQEVAVKEKHARTCILGTHHEKGAQTFWSVVNRLPLSSNAVLCWKFCHVFHKLLRDGHPNVLKDSLRYKNELSDMSRMWGHLSEGYGQLCSIYLRLLRTKMEYHTKNPRFPGNLQMSDRQLDEAGESDVNNFFQLTVEMFDYLECELNLFQTVFNSLDMSRSVSVTTAGQCRLAPLIQVILDCSHLYDYTVKLLFKLHSCLPADTLQGHRDRFMEQFTKLKDLFYRSSNLQYFKRLIQIPQLPENPPNFLRASALSEHISPVVVIPAEASSPDSEPVLEKDDLVDMDASQQNLFDNKFDDIFGSSFSSDPFNFNSQNGVNKDEKDHLIGQLYRDVTELKAQLGSMKTESQRAVLQLKGRVSELEAELAEQRHLRQQAADDSEFLRAELDELKKKREDTEKAQRSLTEIERRAQANEQRYSKLKEKYSELVQNHADLLRKNAEVTKQVSVARQAQADLEREKKELEDSFQRISDQAQRKTQEQTEVLESLKQELATSKQELQIVQGSLETSAQSEAKWAAQIAELEKERGSLAHAMARREEELAALQEQLEHTRRELTSAKESECQLAKDQRRMLLAESRKAAEQVVREALRKLEEPTLISCAGSADHLLSKVKSVSSCIEQLEESWSRYLACPEDVSGLLHSVTLLAHLTSDTMAHVSTTCLRAPPEPADSLAEACKQFGKEILLYLAFLEEEGTQENDSTAVKSCLNKISTIAEELRPRGLDIKQEELGDLVDKEMAATSAAIETATARIEGTASPKEFYAKNSRWTEGLISASKAVGWGATIMVDAADLVVQGRGKFEELMVCSHEIAASTAQLVAASKVKADKDSPNLAQLQQASRGVNQATATVVASTISGKSQIEETDNMDFSSMTLTQIKRQEMDSQVRVLELENDLQKERQKLGELRKKHYELAGVAEGWEEGTEASPPALHEVVTEKE</sequence>
<dbReference type="FunFam" id="1.25.40.90:FF:000022">
    <property type="entry name" value="huntingtin-interacting protein 1 isoform X1"/>
    <property type="match status" value="1"/>
</dbReference>
<dbReference type="AlphaFoldDB" id="A0A8C0MW70"/>
<evidence type="ECO:0000256" key="8">
    <source>
        <dbReference type="SAM" id="MobiDB-lite"/>
    </source>
</evidence>
<dbReference type="GO" id="GO:0005737">
    <property type="term" value="C:cytoplasm"/>
    <property type="evidence" value="ECO:0007669"/>
    <property type="project" value="UniProtKB-SubCell"/>
</dbReference>
<evidence type="ECO:0000256" key="2">
    <source>
        <dbReference type="ARBA" id="ARBA00010135"/>
    </source>
</evidence>
<dbReference type="Gene3D" id="6.10.250.920">
    <property type="match status" value="1"/>
</dbReference>
<evidence type="ECO:0000256" key="1">
    <source>
        <dbReference type="ARBA" id="ARBA00004496"/>
    </source>
</evidence>
<keyword evidence="5 7" id="KW-0175">Coiled coil</keyword>
<evidence type="ECO:0000259" key="9">
    <source>
        <dbReference type="PROSITE" id="PS50942"/>
    </source>
</evidence>
<dbReference type="CDD" id="cd17013">
    <property type="entry name" value="ANTH_N_HIP1"/>
    <property type="match status" value="1"/>
</dbReference>
<keyword evidence="4" id="KW-0254">Endocytosis</keyword>
<keyword evidence="6" id="KW-0009">Actin-binding</keyword>
<dbReference type="InterPro" id="IPR013809">
    <property type="entry name" value="ENTH"/>
</dbReference>
<dbReference type="SMART" id="SM00273">
    <property type="entry name" value="ENTH"/>
    <property type="match status" value="1"/>
</dbReference>
<dbReference type="GO" id="GO:0005543">
    <property type="term" value="F:phospholipid binding"/>
    <property type="evidence" value="ECO:0007669"/>
    <property type="project" value="InterPro"/>
</dbReference>
<dbReference type="GO" id="GO:0030276">
    <property type="term" value="F:clathrin binding"/>
    <property type="evidence" value="ECO:0007669"/>
    <property type="project" value="InterPro"/>
</dbReference>
<dbReference type="Pfam" id="PF07651">
    <property type="entry name" value="ANTH"/>
    <property type="match status" value="1"/>
</dbReference>
<evidence type="ECO:0000256" key="7">
    <source>
        <dbReference type="SAM" id="Coils"/>
    </source>
</evidence>
<evidence type="ECO:0000259" key="10">
    <source>
        <dbReference type="PROSITE" id="PS50945"/>
    </source>
</evidence>
<evidence type="ECO:0000256" key="5">
    <source>
        <dbReference type="ARBA" id="ARBA00023054"/>
    </source>
</evidence>
<dbReference type="InterPro" id="IPR011417">
    <property type="entry name" value="ANTH_dom"/>
</dbReference>
<dbReference type="Gene3D" id="1.20.5.1700">
    <property type="match status" value="1"/>
</dbReference>
<dbReference type="PROSITE" id="PS50945">
    <property type="entry name" value="I_LWEQ"/>
    <property type="match status" value="1"/>
</dbReference>
<feature type="domain" description="ENTH" evidence="9">
    <location>
        <begin position="32"/>
        <end position="160"/>
    </location>
</feature>
<accession>A0A8C0MW70</accession>
<evidence type="ECO:0008006" key="13">
    <source>
        <dbReference type="Google" id="ProtNLM"/>
    </source>
</evidence>
<evidence type="ECO:0000313" key="12">
    <source>
        <dbReference type="Proteomes" id="UP000694429"/>
    </source>
</evidence>
<proteinExistence type="inferred from homology"/>
<name>A0A8C0MW70_CANLF</name>
<dbReference type="Pfam" id="PF16515">
    <property type="entry name" value="HIP1_clath_bdg"/>
    <property type="match status" value="1"/>
</dbReference>
<dbReference type="InterPro" id="IPR008942">
    <property type="entry name" value="ENTH_VHS"/>
</dbReference>
<dbReference type="GO" id="GO:0003779">
    <property type="term" value="F:actin binding"/>
    <property type="evidence" value="ECO:0007669"/>
    <property type="project" value="UniProtKB-KW"/>
</dbReference>
<dbReference type="PROSITE" id="PS50942">
    <property type="entry name" value="ENTH"/>
    <property type="match status" value="1"/>
</dbReference>
<feature type="coiled-coil region" evidence="7">
    <location>
        <begin position="395"/>
        <end position="611"/>
    </location>
</feature>
<comment type="subcellular location">
    <subcellularLocation>
        <location evidence="1">Cytoplasm</location>
    </subcellularLocation>
</comment>
<dbReference type="InterPro" id="IPR030224">
    <property type="entry name" value="Sla2_fam"/>
</dbReference>
<evidence type="ECO:0000256" key="6">
    <source>
        <dbReference type="ARBA" id="ARBA00023203"/>
    </source>
</evidence>
<evidence type="ECO:0000256" key="4">
    <source>
        <dbReference type="ARBA" id="ARBA00022583"/>
    </source>
</evidence>
<dbReference type="InterPro" id="IPR032422">
    <property type="entry name" value="HIP1_clath-bd"/>
</dbReference>
<dbReference type="SUPFAM" id="SSF109885">
    <property type="entry name" value="I/LWEQ domain"/>
    <property type="match status" value="1"/>
</dbReference>
<feature type="coiled-coil region" evidence="7">
    <location>
        <begin position="926"/>
        <end position="955"/>
    </location>
</feature>
<dbReference type="Proteomes" id="UP000694429">
    <property type="component" value="Chromosome 6"/>
</dbReference>
<dbReference type="InterPro" id="IPR002558">
    <property type="entry name" value="ILWEQ_dom"/>
</dbReference>
<dbReference type="FunFam" id="1.20.1410.10:FF:000008">
    <property type="entry name" value="Huntingtin interacting protein 1"/>
    <property type="match status" value="1"/>
</dbReference>
<reference evidence="11" key="2">
    <citation type="submission" date="2025-08" db="UniProtKB">
        <authorList>
            <consortium name="Ensembl"/>
        </authorList>
    </citation>
    <scope>IDENTIFICATION</scope>
</reference>
<keyword evidence="3" id="KW-0963">Cytoplasm</keyword>
<evidence type="ECO:0000313" key="11">
    <source>
        <dbReference type="Ensembl" id="ENSCAFP00030016434.1"/>
    </source>
</evidence>
<dbReference type="SMART" id="SM00307">
    <property type="entry name" value="ILWEQ"/>
    <property type="match status" value="1"/>
</dbReference>
<evidence type="ECO:0000256" key="3">
    <source>
        <dbReference type="ARBA" id="ARBA00022490"/>
    </source>
</evidence>
<dbReference type="GO" id="GO:0006897">
    <property type="term" value="P:endocytosis"/>
    <property type="evidence" value="ECO:0007669"/>
    <property type="project" value="UniProtKB-KW"/>
</dbReference>
<dbReference type="SUPFAM" id="SSF48464">
    <property type="entry name" value="ENTH/VHS domain"/>
    <property type="match status" value="1"/>
</dbReference>
<dbReference type="Ensembl" id="ENSCAFT00030018831.1">
    <property type="protein sequence ID" value="ENSCAFP00030016434.1"/>
    <property type="gene ID" value="ENSCAFG00030009883.1"/>
</dbReference>
<dbReference type="PANTHER" id="PTHR10407">
    <property type="entry name" value="HUNTINGTIN INTERACTING PROTEIN 1"/>
    <property type="match status" value="1"/>
</dbReference>
<dbReference type="FunFam" id="1.20.5.1700:FF:000002">
    <property type="entry name" value="Huntingtin interacting protein 1"/>
    <property type="match status" value="1"/>
</dbReference>
<dbReference type="Gene3D" id="1.20.1410.10">
    <property type="entry name" value="I/LWEQ domain"/>
    <property type="match status" value="1"/>
</dbReference>
<feature type="domain" description="I/LWEQ" evidence="10">
    <location>
        <begin position="716"/>
        <end position="960"/>
    </location>
</feature>
<dbReference type="InterPro" id="IPR035964">
    <property type="entry name" value="I/LWEQ_dom_sf"/>
</dbReference>
<dbReference type="Pfam" id="PF01608">
    <property type="entry name" value="I_LWEQ"/>
    <property type="match status" value="1"/>
</dbReference>
<protein>
    <recommendedName>
        <fullName evidence="13">Huntingtin interacting protein 1</fullName>
    </recommendedName>
</protein>
<reference evidence="11" key="1">
    <citation type="submission" date="2019-03" db="EMBL/GenBank/DDBJ databases">
        <authorList>
            <person name="Warren W.C."/>
            <person name="Johnson G.S."/>
        </authorList>
    </citation>
    <scope>NUCLEOTIDE SEQUENCE [LARGE SCALE GENOMIC DNA]</scope>
    <source>
        <strain evidence="11">Basenji</strain>
    </source>
</reference>
<dbReference type="Gene3D" id="1.25.40.90">
    <property type="match status" value="1"/>
</dbReference>
<dbReference type="PANTHER" id="PTHR10407:SF14">
    <property type="entry name" value="HUNTINGTIN-INTERACTING PROTEIN 1"/>
    <property type="match status" value="1"/>
</dbReference>
<comment type="similarity">
    <text evidence="2">Belongs to the SLA2 family.</text>
</comment>